<keyword evidence="2" id="KW-1185">Reference proteome</keyword>
<comment type="caution">
    <text evidence="1">The sequence shown here is derived from an EMBL/GenBank/DDBJ whole genome shotgun (WGS) entry which is preliminary data.</text>
</comment>
<organism evidence="1 2">
    <name type="scientific">Streptomyces yanii</name>
    <dbReference type="NCBI Taxonomy" id="78510"/>
    <lineage>
        <taxon>Bacteria</taxon>
        <taxon>Bacillati</taxon>
        <taxon>Actinomycetota</taxon>
        <taxon>Actinomycetes</taxon>
        <taxon>Kitasatosporales</taxon>
        <taxon>Streptomycetaceae</taxon>
        <taxon>Streptomyces</taxon>
    </lineage>
</organism>
<reference evidence="1 2" key="1">
    <citation type="submission" date="2024-09" db="EMBL/GenBank/DDBJ databases">
        <authorList>
            <person name="Sun Q."/>
            <person name="Mori K."/>
        </authorList>
    </citation>
    <scope>NUCLEOTIDE SEQUENCE [LARGE SCALE GENOMIC DNA]</scope>
    <source>
        <strain evidence="1 2">JCM 3331</strain>
    </source>
</reference>
<protein>
    <submittedName>
        <fullName evidence="1">Uncharacterized protein</fullName>
    </submittedName>
</protein>
<accession>A0ABV5R3G1</accession>
<sequence length="63" mass="7216">MHPNPTCCFCYQIIDLDQDRAATALVLAAVDPERGGHVRQKAYSHSGCLRERVDPNVDLWWEF</sequence>
<proteinExistence type="predicted"/>
<gene>
    <name evidence="1" type="ORF">ACFFTL_08615</name>
</gene>
<evidence type="ECO:0000313" key="2">
    <source>
        <dbReference type="Proteomes" id="UP001589710"/>
    </source>
</evidence>
<dbReference type="Proteomes" id="UP001589710">
    <property type="component" value="Unassembled WGS sequence"/>
</dbReference>
<name>A0ABV5R3G1_9ACTN</name>
<dbReference type="RefSeq" id="WP_345513848.1">
    <property type="nucleotide sequence ID" value="NZ_BAAAXD010000026.1"/>
</dbReference>
<dbReference type="EMBL" id="JBHMCG010000039">
    <property type="protein sequence ID" value="MFB9572384.1"/>
    <property type="molecule type" value="Genomic_DNA"/>
</dbReference>
<evidence type="ECO:0000313" key="1">
    <source>
        <dbReference type="EMBL" id="MFB9572384.1"/>
    </source>
</evidence>